<comment type="subcellular location">
    <subcellularLocation>
        <location evidence="1">Cell membrane</location>
        <topology evidence="1">Multi-pass membrane protein</topology>
    </subcellularLocation>
</comment>
<evidence type="ECO:0000313" key="8">
    <source>
        <dbReference type="EMBL" id="QUD88553.1"/>
    </source>
</evidence>
<keyword evidence="5 6" id="KW-0472">Membrane</keyword>
<reference evidence="8" key="1">
    <citation type="submission" date="2021-04" db="EMBL/GenBank/DDBJ databases">
        <title>The complete genome sequence of Caulobacter sp. S6.</title>
        <authorList>
            <person name="Tang Y."/>
            <person name="Ouyang W."/>
            <person name="Liu Q."/>
            <person name="Huang B."/>
            <person name="Guo Z."/>
            <person name="Lei P."/>
        </authorList>
    </citation>
    <scope>NUCLEOTIDE SEQUENCE</scope>
    <source>
        <strain evidence="8">S6</strain>
    </source>
</reference>
<evidence type="ECO:0000259" key="7">
    <source>
        <dbReference type="Pfam" id="PF02706"/>
    </source>
</evidence>
<evidence type="ECO:0000256" key="4">
    <source>
        <dbReference type="ARBA" id="ARBA00022989"/>
    </source>
</evidence>
<proteinExistence type="predicted"/>
<keyword evidence="2" id="KW-1003">Cell membrane</keyword>
<dbReference type="EMBL" id="CP073078">
    <property type="protein sequence ID" value="QUD88553.1"/>
    <property type="molecule type" value="Genomic_DNA"/>
</dbReference>
<evidence type="ECO:0000256" key="3">
    <source>
        <dbReference type="ARBA" id="ARBA00022692"/>
    </source>
</evidence>
<evidence type="ECO:0000313" key="9">
    <source>
        <dbReference type="Proteomes" id="UP000676409"/>
    </source>
</evidence>
<gene>
    <name evidence="8" type="ORF">KCG34_01280</name>
</gene>
<dbReference type="InterPro" id="IPR050445">
    <property type="entry name" value="Bact_polysacc_biosynth/exp"/>
</dbReference>
<organism evidence="8 9">
    <name type="scientific">Phenylobacterium montanum</name>
    <dbReference type="NCBI Taxonomy" id="2823693"/>
    <lineage>
        <taxon>Bacteria</taxon>
        <taxon>Pseudomonadati</taxon>
        <taxon>Pseudomonadota</taxon>
        <taxon>Alphaproteobacteria</taxon>
        <taxon>Caulobacterales</taxon>
        <taxon>Caulobacteraceae</taxon>
        <taxon>Phenylobacterium</taxon>
    </lineage>
</organism>
<accession>A0A975G0Z9</accession>
<protein>
    <submittedName>
        <fullName evidence="8">Lipopolysaccharide biosynthesis protein</fullName>
    </submittedName>
</protein>
<keyword evidence="3 6" id="KW-0812">Transmembrane</keyword>
<keyword evidence="9" id="KW-1185">Reference proteome</keyword>
<dbReference type="RefSeq" id="WP_211938603.1">
    <property type="nucleotide sequence ID" value="NZ_CP073078.1"/>
</dbReference>
<evidence type="ECO:0000256" key="6">
    <source>
        <dbReference type="SAM" id="Phobius"/>
    </source>
</evidence>
<evidence type="ECO:0000256" key="5">
    <source>
        <dbReference type="ARBA" id="ARBA00023136"/>
    </source>
</evidence>
<feature type="domain" description="Polysaccharide chain length determinant N-terminal" evidence="7">
    <location>
        <begin position="32"/>
        <end position="117"/>
    </location>
</feature>
<dbReference type="InterPro" id="IPR003856">
    <property type="entry name" value="LPS_length_determ_N"/>
</dbReference>
<evidence type="ECO:0000256" key="1">
    <source>
        <dbReference type="ARBA" id="ARBA00004651"/>
    </source>
</evidence>
<dbReference type="KEGG" id="caul:KCG34_01280"/>
<dbReference type="GO" id="GO:0005886">
    <property type="term" value="C:plasma membrane"/>
    <property type="evidence" value="ECO:0007669"/>
    <property type="project" value="UniProtKB-SubCell"/>
</dbReference>
<feature type="transmembrane region" description="Helical" evidence="6">
    <location>
        <begin position="41"/>
        <end position="62"/>
    </location>
</feature>
<sequence length="499" mass="53986">MTSAAWPSQTPYAAPPRAGDAVRVRVRYDAADIAALLWREWPLMLTVFLGLAVLGVGFALTLKTAYPAQSSILVRLGQEYVYQPSVGDAARGAVPENDQVVQSEVEILSSPQLKQLVIGRIGLATLYPSLARAANSSEPGARQEAIDKAVGAMQKSLKIDTAPGAPVVRLSFTHTDPAVAAQTLNTLVDLYVGYRRTVLLDQTQPLEDQRRTFEARLAQADEAYENFLGSNNIGDFEAEKASLAQLQASLQQQKFAADASLKEKQGRLAALSAQVGQVAPEVGLYHDLDHQAQDKLTELKVQRGALLSRYRPDAQPVRDLDNQIAALEKGIGDGSLQGEGARRMGVNPVYQTVQADRLQMAAEVAALQQSSRVLAQQIEQVTERQLRLAQLEPQYQDLSRDRDVLQSNVRDFTVKEQQSQAAAAIARQSNDNISIVQRATPPVQGKSLKRPVMLLAILMAAFTAVCAGLVRVFLRPGLPSAASASRTLDLPILATAAAK</sequence>
<evidence type="ECO:0000256" key="2">
    <source>
        <dbReference type="ARBA" id="ARBA00022475"/>
    </source>
</evidence>
<dbReference type="PANTHER" id="PTHR32309:SF31">
    <property type="entry name" value="CAPSULAR EXOPOLYSACCHARIDE FAMILY"/>
    <property type="match status" value="1"/>
</dbReference>
<dbReference type="PANTHER" id="PTHR32309">
    <property type="entry name" value="TYROSINE-PROTEIN KINASE"/>
    <property type="match status" value="1"/>
</dbReference>
<keyword evidence="4 6" id="KW-1133">Transmembrane helix</keyword>
<dbReference type="Proteomes" id="UP000676409">
    <property type="component" value="Chromosome"/>
</dbReference>
<dbReference type="AlphaFoldDB" id="A0A975G0Z9"/>
<dbReference type="Pfam" id="PF02706">
    <property type="entry name" value="Wzz"/>
    <property type="match status" value="1"/>
</dbReference>
<name>A0A975G0Z9_9CAUL</name>
<feature type="transmembrane region" description="Helical" evidence="6">
    <location>
        <begin position="452"/>
        <end position="474"/>
    </location>
</feature>